<feature type="region of interest" description="Disordered" evidence="2">
    <location>
        <begin position="477"/>
        <end position="498"/>
    </location>
</feature>
<proteinExistence type="predicted"/>
<dbReference type="AlphaFoldDB" id="A0A1B7L4L7"/>
<dbReference type="Pfam" id="PF10995">
    <property type="entry name" value="CBP_BcsE"/>
    <property type="match status" value="1"/>
</dbReference>
<sequence>MESLFSFGIHALWDELRQMTTGGIWWVNTDRAEDAQLVANSTLAAQSNQTLAAVITMGENASSVIELDQHHGPEKIQLFSMPANKNSLYSLSSDLLCSVVPDNYLFIFLAKEGFWRSISGDAIKQWLANMKRWVKTNNCALLIINPDNNSDKATSLLSNQHQSLSGIASVRQEQGEYIFDVTFWLNRMGVSARQRIALNKGERAWSVKLTEKHEPQQRSDERQILSHSAVLEGAPILSEYWSLFADNEAVFTEARHHHAATAIFALENNQQIDHLASCIHTLRKQRGSVIKLIVRETHPGLRATDERLLMACGANIIVPYNAPLSRCLNMIESVQGQFFTRDVPDDISLLTASLRPLNLRGFQPWDKFCNAVKSALSNPMSPNDSKGVLVALRPVPGLRVEQLLTLCKTNRMGDFVTLGNNRLMLFLSYCRINDLDVALRHIFPLPVGDIISNRVVWFEDNDIAAELTQMRTIPETDWQTPISPHDNTPSPVNAEHSGRMWRRVPVPLDLLQPSTEGQSS</sequence>
<gene>
    <name evidence="3" type="ORF">A9B99_07310</name>
</gene>
<name>A0A1B7L4L7_9ENTR</name>
<dbReference type="EMBL" id="LYRP01000012">
    <property type="protein sequence ID" value="OAT77111.1"/>
    <property type="molecule type" value="Genomic_DNA"/>
</dbReference>
<accession>A0A1B7L4L7</accession>
<comment type="caution">
    <text evidence="3">The sequence shown here is derived from an EMBL/GenBank/DDBJ whole genome shotgun (WGS) entry which is preliminary data.</text>
</comment>
<organism evidence="3 4">
    <name type="scientific">Mangrovibacter phragmitis</name>
    <dbReference type="NCBI Taxonomy" id="1691903"/>
    <lineage>
        <taxon>Bacteria</taxon>
        <taxon>Pseudomonadati</taxon>
        <taxon>Pseudomonadota</taxon>
        <taxon>Gammaproteobacteria</taxon>
        <taxon>Enterobacterales</taxon>
        <taxon>Enterobacteriaceae</taxon>
        <taxon>Mangrovibacter</taxon>
    </lineage>
</organism>
<dbReference type="RefSeq" id="WP_064597734.1">
    <property type="nucleotide sequence ID" value="NZ_LYRP01000012.1"/>
</dbReference>
<reference evidence="4" key="1">
    <citation type="submission" date="2016-05" db="EMBL/GenBank/DDBJ databases">
        <authorList>
            <person name="Behera P."/>
            <person name="Vaishampayan P."/>
            <person name="Singh N."/>
            <person name="Raina V."/>
            <person name="Suar M."/>
            <person name="Pattnaik A."/>
            <person name="Rastogi G."/>
        </authorList>
    </citation>
    <scope>NUCLEOTIDE SEQUENCE [LARGE SCALE GENOMIC DNA]</scope>
    <source>
        <strain evidence="4">MP23</strain>
    </source>
</reference>
<evidence type="ECO:0000256" key="1">
    <source>
        <dbReference type="NCBIfam" id="TIGR03369"/>
    </source>
</evidence>
<evidence type="ECO:0000256" key="2">
    <source>
        <dbReference type="SAM" id="MobiDB-lite"/>
    </source>
</evidence>
<evidence type="ECO:0000313" key="4">
    <source>
        <dbReference type="Proteomes" id="UP000078225"/>
    </source>
</evidence>
<keyword evidence="4" id="KW-1185">Reference proteome</keyword>
<evidence type="ECO:0000313" key="3">
    <source>
        <dbReference type="EMBL" id="OAT77111.1"/>
    </source>
</evidence>
<dbReference type="OrthoDB" id="5840260at2"/>
<dbReference type="InterPro" id="IPR017745">
    <property type="entry name" value="BcsE"/>
</dbReference>
<dbReference type="GO" id="GO:0035438">
    <property type="term" value="F:cyclic-di-GMP binding"/>
    <property type="evidence" value="ECO:0007669"/>
    <property type="project" value="InterPro"/>
</dbReference>
<dbReference type="Proteomes" id="UP000078225">
    <property type="component" value="Unassembled WGS sequence"/>
</dbReference>
<dbReference type="STRING" id="1691903.A9B99_07310"/>
<protein>
    <recommendedName>
        <fullName evidence="1">Cellulose biosynthesis protein BcsE</fullName>
    </recommendedName>
</protein>
<feature type="compositionally biased region" description="Polar residues" evidence="2">
    <location>
        <begin position="477"/>
        <end position="491"/>
    </location>
</feature>
<dbReference type="NCBIfam" id="TIGR03369">
    <property type="entry name" value="cellulose_bcsE"/>
    <property type="match status" value="1"/>
</dbReference>